<dbReference type="Gene3D" id="3.20.20.80">
    <property type="entry name" value="Glycosidases"/>
    <property type="match status" value="1"/>
</dbReference>
<evidence type="ECO:0000256" key="1">
    <source>
        <dbReference type="SAM" id="MobiDB-lite"/>
    </source>
</evidence>
<evidence type="ECO:0000313" key="4">
    <source>
        <dbReference type="Proteomes" id="UP000178348"/>
    </source>
</evidence>
<feature type="region of interest" description="Disordered" evidence="1">
    <location>
        <begin position="48"/>
        <end position="72"/>
    </location>
</feature>
<protein>
    <recommendedName>
        <fullName evidence="2">DUF4015 domain-containing protein</fullName>
    </recommendedName>
</protein>
<comment type="caution">
    <text evidence="3">The sequence shown here is derived from an EMBL/GenBank/DDBJ whole genome shotgun (WGS) entry which is preliminary data.</text>
</comment>
<proteinExistence type="predicted"/>
<feature type="compositionally biased region" description="Polar residues" evidence="1">
    <location>
        <begin position="55"/>
        <end position="65"/>
    </location>
</feature>
<gene>
    <name evidence="3" type="ORF">A2946_00585</name>
</gene>
<dbReference type="InterPro" id="IPR025275">
    <property type="entry name" value="DUF4015"/>
</dbReference>
<feature type="domain" description="DUF4015" evidence="2">
    <location>
        <begin position="84"/>
        <end position="345"/>
    </location>
</feature>
<organism evidence="3 4">
    <name type="scientific">Candidatus Liptonbacteria bacterium RIFCSPLOWO2_01_FULL_53_13</name>
    <dbReference type="NCBI Taxonomy" id="1798651"/>
    <lineage>
        <taxon>Bacteria</taxon>
        <taxon>Candidatus Liptoniibacteriota</taxon>
    </lineage>
</organism>
<dbReference type="SUPFAM" id="SSF51445">
    <property type="entry name" value="(Trans)glycosidases"/>
    <property type="match status" value="1"/>
</dbReference>
<accession>A0A1G2CJS7</accession>
<feature type="domain" description="DUF4015" evidence="2">
    <location>
        <begin position="362"/>
        <end position="429"/>
    </location>
</feature>
<dbReference type="AlphaFoldDB" id="A0A1G2CJS7"/>
<dbReference type="Pfam" id="PF13200">
    <property type="entry name" value="DUF4015"/>
    <property type="match status" value="2"/>
</dbReference>
<sequence length="432" mass="47334">MKLFLITLIIAALGAGFFFLYVPRKIVIDNGSGVAQIADSGNSVPVLEVPEAPETPSSTEAQKNGNGDIEKQPWLPNPPTVVKAVYATGWSAGSVSRKNALISLIKKNELNGIVIDIKDYSGYVSYKTGIPEVAGAGAEKEIRILRPNALIKELHDAGIYVIARVTVFQDPILARAHPEWALKDKVTGKTWADNHKLSWIDPAAEGAWDYVAAIAKDASSRGFDEINFDYVRFPSDGALENATYPFWNGANQKHEQIAKFFRYLRKELSGITISADLFGLTTVAIDDLGIGQVIEDAYASFDYVSPMIYPSHYSAGFIGYKNPAQYPYEVVRYSLENGTKKLATMIRKMTAATSTATTSTASTSSQASSVISHQSLAKLRPWLQVFDMGAVYDKGMIQAQIKATEDVLLHGSSTDAYAGWLLWDPANRYERL</sequence>
<name>A0A1G2CJS7_9BACT</name>
<evidence type="ECO:0000313" key="3">
    <source>
        <dbReference type="EMBL" id="OGZ00990.1"/>
    </source>
</evidence>
<evidence type="ECO:0000259" key="2">
    <source>
        <dbReference type="Pfam" id="PF13200"/>
    </source>
</evidence>
<reference evidence="3 4" key="1">
    <citation type="journal article" date="2016" name="Nat. Commun.">
        <title>Thousands of microbial genomes shed light on interconnected biogeochemical processes in an aquifer system.</title>
        <authorList>
            <person name="Anantharaman K."/>
            <person name="Brown C.T."/>
            <person name="Hug L.A."/>
            <person name="Sharon I."/>
            <person name="Castelle C.J."/>
            <person name="Probst A.J."/>
            <person name="Thomas B.C."/>
            <person name="Singh A."/>
            <person name="Wilkins M.J."/>
            <person name="Karaoz U."/>
            <person name="Brodie E.L."/>
            <person name="Williams K.H."/>
            <person name="Hubbard S.S."/>
            <person name="Banfield J.F."/>
        </authorList>
    </citation>
    <scope>NUCLEOTIDE SEQUENCE [LARGE SCALE GENOMIC DNA]</scope>
</reference>
<dbReference type="InterPro" id="IPR017853">
    <property type="entry name" value="GH"/>
</dbReference>
<dbReference type="EMBL" id="MHLB01000051">
    <property type="protein sequence ID" value="OGZ00990.1"/>
    <property type="molecule type" value="Genomic_DNA"/>
</dbReference>
<dbReference type="Proteomes" id="UP000178348">
    <property type="component" value="Unassembled WGS sequence"/>
</dbReference>